<proteinExistence type="predicted"/>
<reference evidence="1" key="1">
    <citation type="submission" date="2022-09" db="EMBL/GenBank/DDBJ databases">
        <title>Whole genome shotgun sequence of Streptomyces albidoflavus NBRC 12854.</title>
        <authorList>
            <person name="Komaki H."/>
            <person name="Tamura T."/>
        </authorList>
    </citation>
    <scope>NUCLEOTIDE SEQUENCE</scope>
    <source>
        <strain evidence="1">NBRC 12854</strain>
    </source>
</reference>
<dbReference type="Proteomes" id="UP001051844">
    <property type="component" value="Unassembled WGS sequence"/>
</dbReference>
<protein>
    <submittedName>
        <fullName evidence="1">Uncharacterized protein</fullName>
    </submittedName>
</protein>
<accession>A0AA37BYI9</accession>
<organism evidence="1 2">
    <name type="scientific">Streptomyces albidoflavus</name>
    <dbReference type="NCBI Taxonomy" id="1886"/>
    <lineage>
        <taxon>Bacteria</taxon>
        <taxon>Bacillati</taxon>
        <taxon>Actinomycetota</taxon>
        <taxon>Actinomycetes</taxon>
        <taxon>Kitasatosporales</taxon>
        <taxon>Streptomycetaceae</taxon>
        <taxon>Streptomyces</taxon>
        <taxon>Streptomyces albidoflavus group</taxon>
    </lineage>
</organism>
<comment type="caution">
    <text evidence="1">The sequence shown here is derived from an EMBL/GenBank/DDBJ whole genome shotgun (WGS) entry which is preliminary data.</text>
</comment>
<name>A0AA37BYI9_9ACTN</name>
<evidence type="ECO:0000313" key="1">
    <source>
        <dbReference type="EMBL" id="GHI46606.1"/>
    </source>
</evidence>
<dbReference type="EMBL" id="BNDZ01000005">
    <property type="protein sequence ID" value="GHI46606.1"/>
    <property type="molecule type" value="Genomic_DNA"/>
</dbReference>
<evidence type="ECO:0000313" key="2">
    <source>
        <dbReference type="Proteomes" id="UP001051844"/>
    </source>
</evidence>
<sequence>MGSFPEAQTWIIEPLRVMPASFLPADEPSVEGVPQHDLQVPQLLEEGGGQVTVPPVESQSGWLVTPAGGEIWGESIRAQKLYDGLAAGLCGRGGSHEPSE</sequence>
<dbReference type="AlphaFoldDB" id="A0AA37BYI9"/>
<gene>
    <name evidence="1" type="ORF">ScoT_27800</name>
</gene>